<comment type="caution">
    <text evidence="1">The sequence shown here is derived from an EMBL/GenBank/DDBJ whole genome shotgun (WGS) entry which is preliminary data.</text>
</comment>
<organism evidence="1 2">
    <name type="scientific">Cryptosporangium arvum DSM 44712</name>
    <dbReference type="NCBI Taxonomy" id="927661"/>
    <lineage>
        <taxon>Bacteria</taxon>
        <taxon>Bacillati</taxon>
        <taxon>Actinomycetota</taxon>
        <taxon>Actinomycetes</taxon>
        <taxon>Cryptosporangiales</taxon>
        <taxon>Cryptosporangiaceae</taxon>
        <taxon>Cryptosporangium</taxon>
    </lineage>
</organism>
<dbReference type="SUPFAM" id="SSF50475">
    <property type="entry name" value="FMN-binding split barrel"/>
    <property type="match status" value="1"/>
</dbReference>
<evidence type="ECO:0000313" key="2">
    <source>
        <dbReference type="Proteomes" id="UP000021053"/>
    </source>
</evidence>
<dbReference type="PATRIC" id="fig|927661.3.peg.3650"/>
<dbReference type="HOGENOM" id="CLU_127487_1_1_11"/>
<dbReference type="Proteomes" id="UP000021053">
    <property type="component" value="Unassembled WGS sequence"/>
</dbReference>
<sequence length="142" mass="15560">MIALDTEPMRPLSPSLVVLDRDECLALLSSVPVGQVVFTDRALPDVLPINFRLDGDAVVIRVATGSRLARAAAGAVLAFHADRIDEATHTGWSVTVVGRATEVTDPAERQRLDELPLRSWIGDTRDHFLRIPAERVTGRRLT</sequence>
<dbReference type="InterPro" id="IPR024747">
    <property type="entry name" value="Pyridox_Oxase-rel"/>
</dbReference>
<name>A0A010YQL7_9ACTN</name>
<dbReference type="AlphaFoldDB" id="A0A010YQL7"/>
<dbReference type="InterPro" id="IPR012349">
    <property type="entry name" value="Split_barrel_FMN-bd"/>
</dbReference>
<proteinExistence type="predicted"/>
<protein>
    <recommendedName>
        <fullName evidence="3">Flavin-nucleotide-binding protein</fullName>
    </recommendedName>
</protein>
<reference evidence="1 2" key="1">
    <citation type="submission" date="2013-07" db="EMBL/GenBank/DDBJ databases">
        <authorList>
            <consortium name="DOE Joint Genome Institute"/>
            <person name="Eisen J."/>
            <person name="Huntemann M."/>
            <person name="Han J."/>
            <person name="Chen A."/>
            <person name="Kyrpides N."/>
            <person name="Mavromatis K."/>
            <person name="Markowitz V."/>
            <person name="Palaniappan K."/>
            <person name="Ivanova N."/>
            <person name="Schaumberg A."/>
            <person name="Pati A."/>
            <person name="Liolios K."/>
            <person name="Nordberg H.P."/>
            <person name="Cantor M.N."/>
            <person name="Hua S.X."/>
            <person name="Woyke T."/>
        </authorList>
    </citation>
    <scope>NUCLEOTIDE SEQUENCE [LARGE SCALE GENOMIC DNA]</scope>
    <source>
        <strain evidence="1 2">DSM 44712</strain>
    </source>
</reference>
<dbReference type="Pfam" id="PF12900">
    <property type="entry name" value="Pyridox_ox_2"/>
    <property type="match status" value="1"/>
</dbReference>
<gene>
    <name evidence="1" type="ORF">CryarDRAFT_3685</name>
</gene>
<dbReference type="Gene3D" id="2.30.110.10">
    <property type="entry name" value="Electron Transport, Fmn-binding Protein, Chain A"/>
    <property type="match status" value="1"/>
</dbReference>
<keyword evidence="2" id="KW-1185">Reference proteome</keyword>
<evidence type="ECO:0008006" key="3">
    <source>
        <dbReference type="Google" id="ProtNLM"/>
    </source>
</evidence>
<dbReference type="EMBL" id="JFBT01000001">
    <property type="protein sequence ID" value="EXG82495.1"/>
    <property type="molecule type" value="Genomic_DNA"/>
</dbReference>
<evidence type="ECO:0000313" key="1">
    <source>
        <dbReference type="EMBL" id="EXG82495.1"/>
    </source>
</evidence>
<accession>A0A010YQL7</accession>